<proteinExistence type="inferred from homology"/>
<dbReference type="Proteomes" id="UP000626148">
    <property type="component" value="Unassembled WGS sequence"/>
</dbReference>
<comment type="caution">
    <text evidence="2">The sequence shown here is derived from an EMBL/GenBank/DDBJ whole genome shotgun (WGS) entry which is preliminary data.</text>
</comment>
<dbReference type="CDD" id="cd07012">
    <property type="entry name" value="PBP2_Bug_TTT"/>
    <property type="match status" value="1"/>
</dbReference>
<dbReference type="InterPro" id="IPR005064">
    <property type="entry name" value="BUG"/>
</dbReference>
<reference evidence="2" key="1">
    <citation type="journal article" date="2014" name="Int. J. Syst. Evol. Microbiol.">
        <title>Complete genome sequence of Corynebacterium casei LMG S-19264T (=DSM 44701T), isolated from a smear-ripened cheese.</title>
        <authorList>
            <consortium name="US DOE Joint Genome Institute (JGI-PGF)"/>
            <person name="Walter F."/>
            <person name="Albersmeier A."/>
            <person name="Kalinowski J."/>
            <person name="Ruckert C."/>
        </authorList>
    </citation>
    <scope>NUCLEOTIDE SEQUENCE</scope>
    <source>
        <strain evidence="2">KCTC 22169</strain>
    </source>
</reference>
<name>A0A918K4K5_9GAMM</name>
<dbReference type="PIRSF" id="PIRSF017082">
    <property type="entry name" value="YflP"/>
    <property type="match status" value="1"/>
</dbReference>
<dbReference type="PANTHER" id="PTHR42928:SF3">
    <property type="entry name" value="UPF0065 PROTEIN YFLP"/>
    <property type="match status" value="1"/>
</dbReference>
<evidence type="ECO:0000256" key="1">
    <source>
        <dbReference type="ARBA" id="ARBA00006987"/>
    </source>
</evidence>
<evidence type="ECO:0008006" key="4">
    <source>
        <dbReference type="Google" id="ProtNLM"/>
    </source>
</evidence>
<sequence>MLFSSLSGHAESLAELHVLIPGGQGGGWDLTARTVGETLQGTGLVGRVSYENRTGNSGGVALSHLVEGVPENANTLMVNSTPIIVRSVSNIFDHTYRDLTPVAALIGDYGALVVDGDSPYRSFDELVAAFEKAPHRLRFGGGSARGDLDNIVAATIMREAVGKQAQFLEYRAYDGGGRAMDALRAGRVDCLVTGFGEAIQLQRDQQIRILGITAQKRSQAYPDVPTFAEQGYRVDFVNWRGFFAPPNLDDRHLNAYIDLFDRLTASPDWQTAMARHGWVSTYRTGKDFERFLSRQEDELLDVMRDLGIYYLGY</sequence>
<keyword evidence="3" id="KW-1185">Reference proteome</keyword>
<accession>A0A918K4K5</accession>
<organism evidence="2 3">
    <name type="scientific">Saccharospirillum salsuginis</name>
    <dbReference type="NCBI Taxonomy" id="418750"/>
    <lineage>
        <taxon>Bacteria</taxon>
        <taxon>Pseudomonadati</taxon>
        <taxon>Pseudomonadota</taxon>
        <taxon>Gammaproteobacteria</taxon>
        <taxon>Oceanospirillales</taxon>
        <taxon>Saccharospirillaceae</taxon>
        <taxon>Saccharospirillum</taxon>
    </lineage>
</organism>
<evidence type="ECO:0000313" key="3">
    <source>
        <dbReference type="Proteomes" id="UP000626148"/>
    </source>
</evidence>
<dbReference type="AlphaFoldDB" id="A0A918K4K5"/>
<comment type="similarity">
    <text evidence="1">Belongs to the UPF0065 (bug) family.</text>
</comment>
<dbReference type="RefSeq" id="WP_189607924.1">
    <property type="nucleotide sequence ID" value="NZ_BMXR01000003.1"/>
</dbReference>
<dbReference type="Pfam" id="PF03401">
    <property type="entry name" value="TctC"/>
    <property type="match status" value="1"/>
</dbReference>
<dbReference type="PANTHER" id="PTHR42928">
    <property type="entry name" value="TRICARBOXYLATE-BINDING PROTEIN"/>
    <property type="match status" value="1"/>
</dbReference>
<dbReference type="EMBL" id="BMXR01000003">
    <property type="protein sequence ID" value="GGX48841.1"/>
    <property type="molecule type" value="Genomic_DNA"/>
</dbReference>
<dbReference type="InterPro" id="IPR042100">
    <property type="entry name" value="Bug_dom1"/>
</dbReference>
<dbReference type="Gene3D" id="3.40.190.10">
    <property type="entry name" value="Periplasmic binding protein-like II"/>
    <property type="match status" value="1"/>
</dbReference>
<evidence type="ECO:0000313" key="2">
    <source>
        <dbReference type="EMBL" id="GGX48841.1"/>
    </source>
</evidence>
<gene>
    <name evidence="2" type="ORF">GCM10007392_15040</name>
</gene>
<dbReference type="Gene3D" id="3.40.190.150">
    <property type="entry name" value="Bordetella uptake gene, domain 1"/>
    <property type="match status" value="1"/>
</dbReference>
<reference evidence="2" key="2">
    <citation type="submission" date="2020-09" db="EMBL/GenBank/DDBJ databases">
        <authorList>
            <person name="Sun Q."/>
            <person name="Kim S."/>
        </authorList>
    </citation>
    <scope>NUCLEOTIDE SEQUENCE</scope>
    <source>
        <strain evidence="2">KCTC 22169</strain>
    </source>
</reference>
<dbReference type="SUPFAM" id="SSF53850">
    <property type="entry name" value="Periplasmic binding protein-like II"/>
    <property type="match status" value="1"/>
</dbReference>
<protein>
    <recommendedName>
        <fullName evidence="4">Tricarboxylic transport membrane protein</fullName>
    </recommendedName>
</protein>